<organism evidence="1 2">
    <name type="scientific">Massariosphaeria phaeospora</name>
    <dbReference type="NCBI Taxonomy" id="100035"/>
    <lineage>
        <taxon>Eukaryota</taxon>
        <taxon>Fungi</taxon>
        <taxon>Dikarya</taxon>
        <taxon>Ascomycota</taxon>
        <taxon>Pezizomycotina</taxon>
        <taxon>Dothideomycetes</taxon>
        <taxon>Pleosporomycetidae</taxon>
        <taxon>Pleosporales</taxon>
        <taxon>Pleosporales incertae sedis</taxon>
        <taxon>Massariosphaeria</taxon>
    </lineage>
</organism>
<dbReference type="Gene3D" id="3.10.450.50">
    <property type="match status" value="1"/>
</dbReference>
<evidence type="ECO:0008006" key="3">
    <source>
        <dbReference type="Google" id="ProtNLM"/>
    </source>
</evidence>
<reference evidence="1 2" key="1">
    <citation type="submission" date="2020-01" db="EMBL/GenBank/DDBJ databases">
        <authorList>
            <consortium name="DOE Joint Genome Institute"/>
            <person name="Haridas S."/>
            <person name="Albert R."/>
            <person name="Binder M."/>
            <person name="Bloem J."/>
            <person name="Labutti K."/>
            <person name="Salamov A."/>
            <person name="Andreopoulos B."/>
            <person name="Baker S.E."/>
            <person name="Barry K."/>
            <person name="Bills G."/>
            <person name="Bluhm B.H."/>
            <person name="Cannon C."/>
            <person name="Castanera R."/>
            <person name="Culley D.E."/>
            <person name="Daum C."/>
            <person name="Ezra D."/>
            <person name="Gonzalez J.B."/>
            <person name="Henrissat B."/>
            <person name="Kuo A."/>
            <person name="Liang C."/>
            <person name="Lipzen A."/>
            <person name="Lutzoni F."/>
            <person name="Magnuson J."/>
            <person name="Mondo S."/>
            <person name="Nolan M."/>
            <person name="Ohm R."/>
            <person name="Pangilinan J."/>
            <person name="Park H.-J.H."/>
            <person name="Ramirez L."/>
            <person name="Alfaro M."/>
            <person name="Sun H."/>
            <person name="Tritt A."/>
            <person name="Yoshinaga Y."/>
            <person name="Zwiers L.-H.L."/>
            <person name="Turgeon B.G."/>
            <person name="Goodwin S.B."/>
            <person name="Spatafora J.W."/>
            <person name="Crous P.W."/>
            <person name="Grigoriev I.V."/>
        </authorList>
    </citation>
    <scope>NUCLEOTIDE SEQUENCE [LARGE SCALE GENOMIC DNA]</scope>
    <source>
        <strain evidence="1 2">CBS 611.86</strain>
    </source>
</reference>
<dbReference type="InterPro" id="IPR032710">
    <property type="entry name" value="NTF2-like_dom_sf"/>
</dbReference>
<keyword evidence="2" id="KW-1185">Reference proteome</keyword>
<protein>
    <recommendedName>
        <fullName evidence="3">SnoaL-like domain-containing protein</fullName>
    </recommendedName>
</protein>
<proteinExistence type="predicted"/>
<evidence type="ECO:0000313" key="1">
    <source>
        <dbReference type="EMBL" id="KAF2876900.1"/>
    </source>
</evidence>
<name>A0A7C8MCF8_9PLEO</name>
<sequence>MTARSTAISLTRSNLTSIFSEPNANARLSAIQQLWAPSGDCLFIDALGVFKSHQAISDMVEKILGMGSEGDVFTELDEVDVLSWDEEQDLWVTRVKWGTGAPGGEFKLKGWDVVTIVGGKIKACYTFLET</sequence>
<dbReference type="SUPFAM" id="SSF54427">
    <property type="entry name" value="NTF2-like"/>
    <property type="match status" value="1"/>
</dbReference>
<dbReference type="AlphaFoldDB" id="A0A7C8MCF8"/>
<accession>A0A7C8MCF8</accession>
<dbReference type="OrthoDB" id="5317712at2759"/>
<dbReference type="Proteomes" id="UP000481861">
    <property type="component" value="Unassembled WGS sequence"/>
</dbReference>
<dbReference type="EMBL" id="JAADJZ010000002">
    <property type="protein sequence ID" value="KAF2876900.1"/>
    <property type="molecule type" value="Genomic_DNA"/>
</dbReference>
<gene>
    <name evidence="1" type="ORF">BDV95DRAFT_614175</name>
</gene>
<comment type="caution">
    <text evidence="1">The sequence shown here is derived from an EMBL/GenBank/DDBJ whole genome shotgun (WGS) entry which is preliminary data.</text>
</comment>
<evidence type="ECO:0000313" key="2">
    <source>
        <dbReference type="Proteomes" id="UP000481861"/>
    </source>
</evidence>